<reference evidence="2" key="1">
    <citation type="journal article" date="2023" name="Nat. Plants">
        <title>Single-cell RNA sequencing provides a high-resolution roadmap for understanding the multicellular compartmentation of specialized metabolism.</title>
        <authorList>
            <person name="Sun S."/>
            <person name="Shen X."/>
            <person name="Li Y."/>
            <person name="Li Y."/>
            <person name="Wang S."/>
            <person name="Li R."/>
            <person name="Zhang H."/>
            <person name="Shen G."/>
            <person name="Guo B."/>
            <person name="Wei J."/>
            <person name="Xu J."/>
            <person name="St-Pierre B."/>
            <person name="Chen S."/>
            <person name="Sun C."/>
        </authorList>
    </citation>
    <scope>NUCLEOTIDE SEQUENCE [LARGE SCALE GENOMIC DNA]</scope>
</reference>
<sequence>MVGQAAFLFKNAYEKLHSDQGYNSGYDLVYGSVRGLHCRWLVSRTRASSDGTAEGVAQSIYVDTASCSAVGFGHLVESQEGLETEVCLRADLLVGLQHISQGHRLVGLQPLSLRLSLHRPANNVHLNPSHASHGSSLEIAADACILFLEVLRSRQKQQFDGPTLYNLVLTSYMRARVQSHSTFGTCSSRSSCHKKAGQFVDKHSTEFWYMDLTKKEEEHSRTCSPMPTDAELMLEVETGMKMGYAYRAINGAGLTRTQLSLYPFIAGKVQNLYPRTRTCTRTRITSINGSRLKNWGGLDPYRIIEDLVFVIARFCQNRGMGILGPYPRPWRVRSGSIKFIPSGSVSGS</sequence>
<dbReference type="EMBL" id="CM044701">
    <property type="protein sequence ID" value="KAI5682440.1"/>
    <property type="molecule type" value="Genomic_DNA"/>
</dbReference>
<dbReference type="Proteomes" id="UP001060085">
    <property type="component" value="Linkage Group LG01"/>
</dbReference>
<organism evidence="1 2">
    <name type="scientific">Catharanthus roseus</name>
    <name type="common">Madagascar periwinkle</name>
    <name type="synonym">Vinca rosea</name>
    <dbReference type="NCBI Taxonomy" id="4058"/>
    <lineage>
        <taxon>Eukaryota</taxon>
        <taxon>Viridiplantae</taxon>
        <taxon>Streptophyta</taxon>
        <taxon>Embryophyta</taxon>
        <taxon>Tracheophyta</taxon>
        <taxon>Spermatophyta</taxon>
        <taxon>Magnoliopsida</taxon>
        <taxon>eudicotyledons</taxon>
        <taxon>Gunneridae</taxon>
        <taxon>Pentapetalae</taxon>
        <taxon>asterids</taxon>
        <taxon>lamiids</taxon>
        <taxon>Gentianales</taxon>
        <taxon>Apocynaceae</taxon>
        <taxon>Rauvolfioideae</taxon>
        <taxon>Vinceae</taxon>
        <taxon>Catharanthinae</taxon>
        <taxon>Catharanthus</taxon>
    </lineage>
</organism>
<name>A0ACC0CC20_CATRO</name>
<protein>
    <submittedName>
        <fullName evidence="1">Uncharacterized protein</fullName>
    </submittedName>
</protein>
<evidence type="ECO:0000313" key="1">
    <source>
        <dbReference type="EMBL" id="KAI5682440.1"/>
    </source>
</evidence>
<gene>
    <name evidence="1" type="ORF">M9H77_03668</name>
</gene>
<accession>A0ACC0CC20</accession>
<comment type="caution">
    <text evidence="1">The sequence shown here is derived from an EMBL/GenBank/DDBJ whole genome shotgun (WGS) entry which is preliminary data.</text>
</comment>
<evidence type="ECO:0000313" key="2">
    <source>
        <dbReference type="Proteomes" id="UP001060085"/>
    </source>
</evidence>
<proteinExistence type="predicted"/>
<keyword evidence="2" id="KW-1185">Reference proteome</keyword>